<accession>A0AAV5U9L1</accession>
<evidence type="ECO:0000256" key="12">
    <source>
        <dbReference type="ARBA" id="ARBA00023253"/>
    </source>
</evidence>
<dbReference type="CDD" id="cd11302">
    <property type="entry name" value="O-FucT-1"/>
    <property type="match status" value="1"/>
</dbReference>
<keyword evidence="10" id="KW-1015">Disulfide bond</keyword>
<evidence type="ECO:0000256" key="2">
    <source>
        <dbReference type="ARBA" id="ARBA00004922"/>
    </source>
</evidence>
<keyword evidence="12" id="KW-0294">Fucose metabolism</keyword>
<keyword evidence="8" id="KW-0256">Endoplasmic reticulum</keyword>
<dbReference type="Pfam" id="PF10250">
    <property type="entry name" value="O-FucT"/>
    <property type="match status" value="1"/>
</dbReference>
<proteinExistence type="inferred from homology"/>
<sequence>MVAAASVVLLIVAAVVGRAAEVDPNGYVIYCPCMGRFGNQMEQHLGAFHFAAVLGRTMVLPPLVGHEPRSTIAKMTAFEDVFQLAVIKKHFKSITLAEFQRDIAPRIWPKEQRKAFCWTPRKASNGGEETGEEPSCRAKDGNPFGPFWDHIGVEEFAESVFYGQTTGGFNVGSIKEKEKWMTSYPPSSFPVLAFVGAPATFPSQQKHWHYQKHFRYSTRITSRAKAFIEDRLERPFVGIHLRNDVDWARVCEHVDPSRNLFASAQCLGEPPQDVALSREMCLPSARTVLDQIVDAVGRSGAKSVFVASDRDHMIEEINEALSAYDVKAYKLDDNDAFVSLAVLELADEFIGNCVSTFSSVVSRSRAHKWNKPKASHFWGYRKLDTRPKIEL</sequence>
<evidence type="ECO:0000256" key="6">
    <source>
        <dbReference type="ARBA" id="ARBA00022676"/>
    </source>
</evidence>
<dbReference type="Gene3D" id="3.40.50.11350">
    <property type="match status" value="1"/>
</dbReference>
<protein>
    <recommendedName>
        <fullName evidence="5">GDP-fucose protein O-fucosyltransferase 1</fullName>
        <ecNumber evidence="4">2.4.1.221</ecNumber>
    </recommendedName>
    <alternativeName>
        <fullName evidence="14">Peptide-O-fucosyltransferase 1</fullName>
    </alternativeName>
</protein>
<dbReference type="GO" id="GO:0005783">
    <property type="term" value="C:endoplasmic reticulum"/>
    <property type="evidence" value="ECO:0007669"/>
    <property type="project" value="UniProtKB-SubCell"/>
</dbReference>
<name>A0AAV5U9L1_9BILA</name>
<dbReference type="AlphaFoldDB" id="A0AAV5U9L1"/>
<comment type="catalytic activity">
    <reaction evidence="15">
        <text>L-threonyl-[protein] + GDP-beta-L-fucose = 3-O-(alpha-L-fucosyl)-L-threonyl-[protein] + GDP + H(+)</text>
        <dbReference type="Rhea" id="RHEA:70491"/>
        <dbReference type="Rhea" id="RHEA-COMP:11060"/>
        <dbReference type="Rhea" id="RHEA-COMP:17915"/>
        <dbReference type="ChEBI" id="CHEBI:15378"/>
        <dbReference type="ChEBI" id="CHEBI:30013"/>
        <dbReference type="ChEBI" id="CHEBI:57273"/>
        <dbReference type="ChEBI" id="CHEBI:58189"/>
        <dbReference type="ChEBI" id="CHEBI:189631"/>
        <dbReference type="EC" id="2.4.1.221"/>
    </reaction>
    <physiologicalReaction direction="left-to-right" evidence="15">
        <dbReference type="Rhea" id="RHEA:70492"/>
    </physiologicalReaction>
</comment>
<reference evidence="18" key="1">
    <citation type="submission" date="2023-10" db="EMBL/GenBank/DDBJ databases">
        <title>Genome assembly of Pristionchus species.</title>
        <authorList>
            <person name="Yoshida K."/>
            <person name="Sommer R.J."/>
        </authorList>
    </citation>
    <scope>NUCLEOTIDE SEQUENCE</scope>
    <source>
        <strain evidence="18">RS0144</strain>
    </source>
</reference>
<comment type="similarity">
    <text evidence="3">Belongs to the glycosyltransferase 65 family.</text>
</comment>
<evidence type="ECO:0000256" key="7">
    <source>
        <dbReference type="ARBA" id="ARBA00022679"/>
    </source>
</evidence>
<feature type="signal peptide" evidence="17">
    <location>
        <begin position="1"/>
        <end position="19"/>
    </location>
</feature>
<keyword evidence="17" id="KW-0732">Signal</keyword>
<comment type="subcellular location">
    <subcellularLocation>
        <location evidence="1">Endoplasmic reticulum</location>
    </subcellularLocation>
</comment>
<keyword evidence="19" id="KW-1185">Reference proteome</keyword>
<comment type="caution">
    <text evidence="18">The sequence shown here is derived from an EMBL/GenBank/DDBJ whole genome shotgun (WGS) entry which is preliminary data.</text>
</comment>
<evidence type="ECO:0000256" key="1">
    <source>
        <dbReference type="ARBA" id="ARBA00004240"/>
    </source>
</evidence>
<keyword evidence="11" id="KW-0325">Glycoprotein</keyword>
<dbReference type="EC" id="2.4.1.221" evidence="4"/>
<evidence type="ECO:0000256" key="4">
    <source>
        <dbReference type="ARBA" id="ARBA00012196"/>
    </source>
</evidence>
<evidence type="ECO:0000256" key="10">
    <source>
        <dbReference type="ARBA" id="ARBA00023157"/>
    </source>
</evidence>
<evidence type="ECO:0000256" key="17">
    <source>
        <dbReference type="SAM" id="SignalP"/>
    </source>
</evidence>
<evidence type="ECO:0000256" key="15">
    <source>
        <dbReference type="ARBA" id="ARBA00047273"/>
    </source>
</evidence>
<keyword evidence="9" id="KW-0914">Notch signaling pathway</keyword>
<evidence type="ECO:0000256" key="11">
    <source>
        <dbReference type="ARBA" id="ARBA00023180"/>
    </source>
</evidence>
<feature type="chain" id="PRO_5043842891" description="GDP-fucose protein O-fucosyltransferase 1" evidence="17">
    <location>
        <begin position="20"/>
        <end position="391"/>
    </location>
</feature>
<dbReference type="GO" id="GO:0007219">
    <property type="term" value="P:Notch signaling pathway"/>
    <property type="evidence" value="ECO:0007669"/>
    <property type="project" value="UniProtKB-KW"/>
</dbReference>
<evidence type="ECO:0000313" key="19">
    <source>
        <dbReference type="Proteomes" id="UP001432027"/>
    </source>
</evidence>
<evidence type="ECO:0000256" key="14">
    <source>
        <dbReference type="ARBA" id="ARBA00033080"/>
    </source>
</evidence>
<keyword evidence="13" id="KW-0119">Carbohydrate metabolism</keyword>
<dbReference type="PANTHER" id="PTHR21420:SF10">
    <property type="entry name" value="GDP-FUCOSE PROTEIN O-FUCOSYLTRANSFERASE 1"/>
    <property type="match status" value="1"/>
</dbReference>
<evidence type="ECO:0000256" key="8">
    <source>
        <dbReference type="ARBA" id="ARBA00022824"/>
    </source>
</evidence>
<evidence type="ECO:0000256" key="16">
    <source>
        <dbReference type="ARBA" id="ARBA00048647"/>
    </source>
</evidence>
<dbReference type="GO" id="GO:0046922">
    <property type="term" value="F:peptide-O-fucosyltransferase activity"/>
    <property type="evidence" value="ECO:0007669"/>
    <property type="project" value="UniProtKB-EC"/>
</dbReference>
<evidence type="ECO:0000256" key="3">
    <source>
        <dbReference type="ARBA" id="ARBA00010626"/>
    </source>
</evidence>
<evidence type="ECO:0000256" key="13">
    <source>
        <dbReference type="ARBA" id="ARBA00023277"/>
    </source>
</evidence>
<dbReference type="EMBL" id="BTSX01000006">
    <property type="protein sequence ID" value="GMT03087.1"/>
    <property type="molecule type" value="Genomic_DNA"/>
</dbReference>
<keyword evidence="7" id="KW-0808">Transferase</keyword>
<keyword evidence="6" id="KW-0328">Glycosyltransferase</keyword>
<dbReference type="GO" id="GO:0006004">
    <property type="term" value="P:fucose metabolic process"/>
    <property type="evidence" value="ECO:0007669"/>
    <property type="project" value="UniProtKB-KW"/>
</dbReference>
<comment type="pathway">
    <text evidence="2">Protein modification; protein glycosylation.</text>
</comment>
<evidence type="ECO:0000313" key="18">
    <source>
        <dbReference type="EMBL" id="GMT03087.1"/>
    </source>
</evidence>
<organism evidence="18 19">
    <name type="scientific">Pristionchus entomophagus</name>
    <dbReference type="NCBI Taxonomy" id="358040"/>
    <lineage>
        <taxon>Eukaryota</taxon>
        <taxon>Metazoa</taxon>
        <taxon>Ecdysozoa</taxon>
        <taxon>Nematoda</taxon>
        <taxon>Chromadorea</taxon>
        <taxon>Rhabditida</taxon>
        <taxon>Rhabditina</taxon>
        <taxon>Diplogasteromorpha</taxon>
        <taxon>Diplogasteroidea</taxon>
        <taxon>Neodiplogasteridae</taxon>
        <taxon>Pristionchus</taxon>
    </lineage>
</organism>
<gene>
    <name evidence="18" type="ORF">PENTCL1PPCAC_25261</name>
</gene>
<dbReference type="InterPro" id="IPR039922">
    <property type="entry name" value="POFUT1"/>
</dbReference>
<evidence type="ECO:0000256" key="9">
    <source>
        <dbReference type="ARBA" id="ARBA00022976"/>
    </source>
</evidence>
<dbReference type="Gene3D" id="3.40.50.11340">
    <property type="match status" value="1"/>
</dbReference>
<dbReference type="InterPro" id="IPR019378">
    <property type="entry name" value="GDP-Fuc_O-FucTrfase"/>
</dbReference>
<dbReference type="PANTHER" id="PTHR21420">
    <property type="entry name" value="GDP-FUCOSE PROTEIN O-FUCOSYLTRANSFERASE 1"/>
    <property type="match status" value="1"/>
</dbReference>
<dbReference type="Proteomes" id="UP001432027">
    <property type="component" value="Unassembled WGS sequence"/>
</dbReference>
<evidence type="ECO:0000256" key="5">
    <source>
        <dbReference type="ARBA" id="ARBA00021745"/>
    </source>
</evidence>
<comment type="catalytic activity">
    <reaction evidence="16">
        <text>L-seryl-[protein] + GDP-beta-L-fucose = 3-O-(alpha-L-fucosyl)-L-seryl-[protein] + GDP + H(+)</text>
        <dbReference type="Rhea" id="RHEA:63644"/>
        <dbReference type="Rhea" id="RHEA-COMP:9863"/>
        <dbReference type="Rhea" id="RHEA-COMP:17914"/>
        <dbReference type="ChEBI" id="CHEBI:15378"/>
        <dbReference type="ChEBI" id="CHEBI:29999"/>
        <dbReference type="ChEBI" id="CHEBI:57273"/>
        <dbReference type="ChEBI" id="CHEBI:58189"/>
        <dbReference type="ChEBI" id="CHEBI:189632"/>
        <dbReference type="EC" id="2.4.1.221"/>
    </reaction>
    <physiologicalReaction direction="left-to-right" evidence="16">
        <dbReference type="Rhea" id="RHEA:63645"/>
    </physiologicalReaction>
</comment>